<keyword evidence="10" id="KW-1185">Reference proteome</keyword>
<feature type="transmembrane region" description="Helical" evidence="8">
    <location>
        <begin position="106"/>
        <end position="127"/>
    </location>
</feature>
<keyword evidence="3" id="KW-1003">Cell membrane</keyword>
<evidence type="ECO:0000256" key="1">
    <source>
        <dbReference type="ARBA" id="ARBA00004651"/>
    </source>
</evidence>
<dbReference type="EMBL" id="JACCBW010000001">
    <property type="protein sequence ID" value="NYE35171.1"/>
    <property type="molecule type" value="Genomic_DNA"/>
</dbReference>
<dbReference type="RefSeq" id="WP_179617860.1">
    <property type="nucleotide sequence ID" value="NZ_JACCBW010000001.1"/>
</dbReference>
<feature type="transmembrane region" description="Helical" evidence="8">
    <location>
        <begin position="218"/>
        <end position="243"/>
    </location>
</feature>
<keyword evidence="4 8" id="KW-0812">Transmembrane</keyword>
<name>A0A7Y9KMZ3_9ACTN</name>
<keyword evidence="2" id="KW-0813">Transport</keyword>
<dbReference type="InterPro" id="IPR001991">
    <property type="entry name" value="Na-dicarboxylate_symporter"/>
</dbReference>
<dbReference type="SUPFAM" id="SSF118215">
    <property type="entry name" value="Proton glutamate symport protein"/>
    <property type="match status" value="1"/>
</dbReference>
<feature type="transmembrane region" description="Helical" evidence="8">
    <location>
        <begin position="337"/>
        <end position="354"/>
    </location>
</feature>
<comment type="caution">
    <text evidence="9">The sequence shown here is derived from an EMBL/GenBank/DDBJ whole genome shotgun (WGS) entry which is preliminary data.</text>
</comment>
<dbReference type="InterPro" id="IPR036458">
    <property type="entry name" value="Na:dicarbo_symporter_sf"/>
</dbReference>
<feature type="transmembrane region" description="Helical" evidence="8">
    <location>
        <begin position="20"/>
        <end position="42"/>
    </location>
</feature>
<evidence type="ECO:0000256" key="2">
    <source>
        <dbReference type="ARBA" id="ARBA00022448"/>
    </source>
</evidence>
<reference evidence="9 10" key="2">
    <citation type="submission" date="2020-08" db="EMBL/GenBank/DDBJ databases">
        <title>The Agave Microbiome: Exploring the role of microbial communities in plant adaptations to desert environments.</title>
        <authorList>
            <person name="Partida-Martinez L.P."/>
        </authorList>
    </citation>
    <scope>NUCLEOTIDE SEQUENCE [LARGE SCALE GENOMIC DNA]</scope>
    <source>
        <strain evidence="9 10">AT2.17</strain>
    </source>
</reference>
<dbReference type="Gene3D" id="1.10.3860.10">
    <property type="entry name" value="Sodium:dicarboxylate symporter"/>
    <property type="match status" value="1"/>
</dbReference>
<dbReference type="AlphaFoldDB" id="A0A7Y9KMZ3"/>
<feature type="transmembrane region" description="Helical" evidence="8">
    <location>
        <begin position="249"/>
        <end position="270"/>
    </location>
</feature>
<evidence type="ECO:0000256" key="8">
    <source>
        <dbReference type="SAM" id="Phobius"/>
    </source>
</evidence>
<dbReference type="PANTHER" id="PTHR42865">
    <property type="entry name" value="PROTON/GLUTAMATE-ASPARTATE SYMPORTER"/>
    <property type="match status" value="1"/>
</dbReference>
<dbReference type="Proteomes" id="UP000549911">
    <property type="component" value="Unassembled WGS sequence"/>
</dbReference>
<proteinExistence type="predicted"/>
<evidence type="ECO:0000256" key="4">
    <source>
        <dbReference type="ARBA" id="ARBA00022692"/>
    </source>
</evidence>
<dbReference type="GO" id="GO:0005886">
    <property type="term" value="C:plasma membrane"/>
    <property type="evidence" value="ECO:0007669"/>
    <property type="project" value="UniProtKB-SubCell"/>
</dbReference>
<dbReference type="GO" id="GO:0015293">
    <property type="term" value="F:symporter activity"/>
    <property type="evidence" value="ECO:0007669"/>
    <property type="project" value="UniProtKB-KW"/>
</dbReference>
<accession>A0A7Y9KMZ3</accession>
<dbReference type="PANTHER" id="PTHR42865:SF7">
    <property type="entry name" value="PROTON_GLUTAMATE-ASPARTATE SYMPORTER"/>
    <property type="match status" value="1"/>
</dbReference>
<gene>
    <name evidence="9" type="ORF">F4692_000275</name>
</gene>
<feature type="region of interest" description="Disordered" evidence="7">
    <location>
        <begin position="446"/>
        <end position="466"/>
    </location>
</feature>
<evidence type="ECO:0000256" key="5">
    <source>
        <dbReference type="ARBA" id="ARBA00022989"/>
    </source>
</evidence>
<protein>
    <submittedName>
        <fullName evidence="9">Na+/H+-dicarboxylate symporter</fullName>
    </submittedName>
</protein>
<evidence type="ECO:0000256" key="7">
    <source>
        <dbReference type="SAM" id="MobiDB-lite"/>
    </source>
</evidence>
<feature type="transmembrane region" description="Helical" evidence="8">
    <location>
        <begin position="361"/>
        <end position="378"/>
    </location>
</feature>
<dbReference type="GO" id="GO:0006835">
    <property type="term" value="P:dicarboxylic acid transport"/>
    <property type="evidence" value="ECO:0007669"/>
    <property type="project" value="TreeGrafter"/>
</dbReference>
<organism evidence="9 10">
    <name type="scientific">Nocardioides cavernae</name>
    <dbReference type="NCBI Taxonomy" id="1921566"/>
    <lineage>
        <taxon>Bacteria</taxon>
        <taxon>Bacillati</taxon>
        <taxon>Actinomycetota</taxon>
        <taxon>Actinomycetes</taxon>
        <taxon>Propionibacteriales</taxon>
        <taxon>Nocardioidaceae</taxon>
        <taxon>Nocardioides</taxon>
    </lineage>
</organism>
<dbReference type="Pfam" id="PF00375">
    <property type="entry name" value="SDF"/>
    <property type="match status" value="1"/>
</dbReference>
<sequence length="466" mass="48361">MNTFIQERQRPTRRFTLPSFGVQVLIGLVLGVVLGLVARSMGADGVDAASGEVDPNWLTETLSTIGGTFVTLLRAVVPPLVFLAIVASIANLRDVTGAARLAWKTLMWFAITALVAVVIGIVLGLVLQPGDHTSVSSDAASAPGTTGSWLDFLTGLVPANVLGLEGYDNGDGSVGFSFNVLQILVVSIAVGIATLKVGEAAEPFLAFVRSALAVVQKVLWWIILLAPIATIGLLGNAVASYGWDALGSLGMFTVAIYVGLALVIAVVYPTILRLNGLSVRQFFTGAWPAISLAFVSRSSIGTMPLTESVTERNLGVPRAYSSFAVPLGATTKMDGCASIYPAISAIFVAQFFGLDLSVTDYLLIAFVSVIGSAATAGVTGATVMLTLTLSTLGLPLEGVGLLLAIDPILDMGRTAVNVTGQALVPTIVAKREGILDQDVYDAPRGGRNAWRESDADVAGQPATASA</sequence>
<reference evidence="9 10" key="1">
    <citation type="submission" date="2020-07" db="EMBL/GenBank/DDBJ databases">
        <authorList>
            <person name="Partida-Martinez L."/>
            <person name="Huntemann M."/>
            <person name="Clum A."/>
            <person name="Wang J."/>
            <person name="Palaniappan K."/>
            <person name="Ritter S."/>
            <person name="Chen I.-M."/>
            <person name="Stamatis D."/>
            <person name="Reddy T."/>
            <person name="O'Malley R."/>
            <person name="Daum C."/>
            <person name="Shapiro N."/>
            <person name="Ivanova N."/>
            <person name="Kyrpides N."/>
            <person name="Woyke T."/>
        </authorList>
    </citation>
    <scope>NUCLEOTIDE SEQUENCE [LARGE SCALE GENOMIC DNA]</scope>
    <source>
        <strain evidence="9 10">AT2.17</strain>
    </source>
</reference>
<feature type="transmembrane region" description="Helical" evidence="8">
    <location>
        <begin position="176"/>
        <end position="197"/>
    </location>
</feature>
<comment type="subcellular location">
    <subcellularLocation>
        <location evidence="1">Cell membrane</location>
        <topology evidence="1">Multi-pass membrane protein</topology>
    </subcellularLocation>
</comment>
<dbReference type="PRINTS" id="PR00173">
    <property type="entry name" value="EDTRNSPORT"/>
</dbReference>
<evidence type="ECO:0000313" key="9">
    <source>
        <dbReference type="EMBL" id="NYE35171.1"/>
    </source>
</evidence>
<keyword evidence="6 8" id="KW-0472">Membrane</keyword>
<feature type="transmembrane region" description="Helical" evidence="8">
    <location>
        <begin position="62"/>
        <end position="86"/>
    </location>
</feature>
<keyword evidence="5 8" id="KW-1133">Transmembrane helix</keyword>
<evidence type="ECO:0000256" key="6">
    <source>
        <dbReference type="ARBA" id="ARBA00023136"/>
    </source>
</evidence>
<evidence type="ECO:0000256" key="3">
    <source>
        <dbReference type="ARBA" id="ARBA00022475"/>
    </source>
</evidence>
<evidence type="ECO:0000313" key="10">
    <source>
        <dbReference type="Proteomes" id="UP000549911"/>
    </source>
</evidence>